<proteinExistence type="predicted"/>
<dbReference type="EMBL" id="JACORT010000001">
    <property type="protein sequence ID" value="MBC5782108.1"/>
    <property type="molecule type" value="Genomic_DNA"/>
</dbReference>
<keyword evidence="1" id="KW-0812">Transmembrane</keyword>
<dbReference type="RefSeq" id="WP_187074825.1">
    <property type="nucleotide sequence ID" value="NZ_JACORT010000001.1"/>
</dbReference>
<gene>
    <name evidence="2" type="ORF">H8N03_04070</name>
</gene>
<evidence type="ECO:0000313" key="2">
    <source>
        <dbReference type="EMBL" id="MBC5782108.1"/>
    </source>
</evidence>
<keyword evidence="1" id="KW-1133">Transmembrane helix</keyword>
<feature type="transmembrane region" description="Helical" evidence="1">
    <location>
        <begin position="16"/>
        <end position="37"/>
    </location>
</feature>
<keyword evidence="1" id="KW-0472">Membrane</keyword>
<dbReference type="Proteomes" id="UP000608513">
    <property type="component" value="Unassembled WGS sequence"/>
</dbReference>
<dbReference type="AlphaFoldDB" id="A0A923MN13"/>
<protein>
    <submittedName>
        <fullName evidence="2">Uncharacterized protein</fullName>
    </submittedName>
</protein>
<organism evidence="2 3">
    <name type="scientific">Ramlibacter cellulosilyticus</name>
    <dbReference type="NCBI Taxonomy" id="2764187"/>
    <lineage>
        <taxon>Bacteria</taxon>
        <taxon>Pseudomonadati</taxon>
        <taxon>Pseudomonadota</taxon>
        <taxon>Betaproteobacteria</taxon>
        <taxon>Burkholderiales</taxon>
        <taxon>Comamonadaceae</taxon>
        <taxon>Ramlibacter</taxon>
    </lineage>
</organism>
<name>A0A923MN13_9BURK</name>
<accession>A0A923MN13</accession>
<evidence type="ECO:0000256" key="1">
    <source>
        <dbReference type="SAM" id="Phobius"/>
    </source>
</evidence>
<comment type="caution">
    <text evidence="2">The sequence shown here is derived from an EMBL/GenBank/DDBJ whole genome shotgun (WGS) entry which is preliminary data.</text>
</comment>
<reference evidence="2" key="1">
    <citation type="submission" date="2020-08" db="EMBL/GenBank/DDBJ databases">
        <title>Ramlibacter sp. USB13 16S ribosomal RNA gene genome sequencing and assembly.</title>
        <authorList>
            <person name="Kang M."/>
        </authorList>
    </citation>
    <scope>NUCLEOTIDE SEQUENCE</scope>
    <source>
        <strain evidence="2">USB13</strain>
    </source>
</reference>
<keyword evidence="3" id="KW-1185">Reference proteome</keyword>
<evidence type="ECO:0000313" key="3">
    <source>
        <dbReference type="Proteomes" id="UP000608513"/>
    </source>
</evidence>
<sequence>MREHIRREAGQFTESAWWLVPIAFAIAALAAVAMGTADADDVQPRVHAAVATPDAAPAPAMVLPAVVTKPAEESVIEVEHVQAF</sequence>